<protein>
    <submittedName>
        <fullName evidence="1">Uncharacterized protein</fullName>
    </submittedName>
</protein>
<dbReference type="AlphaFoldDB" id="A0A2P2QEC6"/>
<evidence type="ECO:0000313" key="1">
    <source>
        <dbReference type="EMBL" id="MBX65353.1"/>
    </source>
</evidence>
<proteinExistence type="predicted"/>
<reference evidence="1" key="1">
    <citation type="submission" date="2018-02" db="EMBL/GenBank/DDBJ databases">
        <title>Rhizophora mucronata_Transcriptome.</title>
        <authorList>
            <person name="Meera S.P."/>
            <person name="Sreeshan A."/>
            <person name="Augustine A."/>
        </authorList>
    </citation>
    <scope>NUCLEOTIDE SEQUENCE</scope>
    <source>
        <tissue evidence="1">Leaf</tissue>
    </source>
</reference>
<dbReference type="EMBL" id="GGEC01084869">
    <property type="protein sequence ID" value="MBX65353.1"/>
    <property type="molecule type" value="Transcribed_RNA"/>
</dbReference>
<name>A0A2P2QEC6_RHIMU</name>
<sequence>MLGCMAVPPLLQMWRQWLSLPPF</sequence>
<accession>A0A2P2QEC6</accession>
<organism evidence="1">
    <name type="scientific">Rhizophora mucronata</name>
    <name type="common">Asiatic mangrove</name>
    <dbReference type="NCBI Taxonomy" id="61149"/>
    <lineage>
        <taxon>Eukaryota</taxon>
        <taxon>Viridiplantae</taxon>
        <taxon>Streptophyta</taxon>
        <taxon>Embryophyta</taxon>
        <taxon>Tracheophyta</taxon>
        <taxon>Spermatophyta</taxon>
        <taxon>Magnoliopsida</taxon>
        <taxon>eudicotyledons</taxon>
        <taxon>Gunneridae</taxon>
        <taxon>Pentapetalae</taxon>
        <taxon>rosids</taxon>
        <taxon>fabids</taxon>
        <taxon>Malpighiales</taxon>
        <taxon>Rhizophoraceae</taxon>
        <taxon>Rhizophora</taxon>
    </lineage>
</organism>